<organism evidence="1 2">
    <name type="scientific">Ferrovibrio xuzhouensis</name>
    <dbReference type="NCBI Taxonomy" id="1576914"/>
    <lineage>
        <taxon>Bacteria</taxon>
        <taxon>Pseudomonadati</taxon>
        <taxon>Pseudomonadota</taxon>
        <taxon>Alphaproteobacteria</taxon>
        <taxon>Rhodospirillales</taxon>
        <taxon>Rhodospirillaceae</taxon>
        <taxon>Ferrovibrio</taxon>
    </lineage>
</organism>
<evidence type="ECO:0008006" key="3">
    <source>
        <dbReference type="Google" id="ProtNLM"/>
    </source>
</evidence>
<evidence type="ECO:0000313" key="1">
    <source>
        <dbReference type="EMBL" id="MFC3674060.1"/>
    </source>
</evidence>
<dbReference type="EMBL" id="JBHRYJ010000001">
    <property type="protein sequence ID" value="MFC3674060.1"/>
    <property type="molecule type" value="Genomic_DNA"/>
</dbReference>
<keyword evidence="2" id="KW-1185">Reference proteome</keyword>
<protein>
    <recommendedName>
        <fullName evidence="3">HNH endonuclease</fullName>
    </recommendedName>
</protein>
<dbReference type="Proteomes" id="UP001595711">
    <property type="component" value="Unassembled WGS sequence"/>
</dbReference>
<sequence length="253" mass="29228">MTKRPHALCRLCGQVANLCNSHVIPKWCYQNSFNKKHQLKVAATPDLRLKPEQDGYKEYLLCENCEQRFSLLESYAKPILTDGRAPDADREFAYALNGVDAQKIKRFILSVVWRCSVSSSAPFYHIDIGDKHEKNMANALLLDDAIPAQIYPTLIYRLMAGPDALKDLIRSPSIERIEGHRCARVILSGYLFHVFVTSHDVPRDWEGWLLREINWVPIHRVDIGDLPWLKEEWEKLREHEQLQPVLDAERAGQ</sequence>
<gene>
    <name evidence="1" type="ORF">ACFOOQ_00805</name>
</gene>
<dbReference type="RefSeq" id="WP_379720316.1">
    <property type="nucleotide sequence ID" value="NZ_JBHRYJ010000001.1"/>
</dbReference>
<proteinExistence type="predicted"/>
<evidence type="ECO:0000313" key="2">
    <source>
        <dbReference type="Proteomes" id="UP001595711"/>
    </source>
</evidence>
<accession>A0ABV7V9F5</accession>
<comment type="caution">
    <text evidence="1">The sequence shown here is derived from an EMBL/GenBank/DDBJ whole genome shotgun (WGS) entry which is preliminary data.</text>
</comment>
<name>A0ABV7V9F5_9PROT</name>
<reference evidence="2" key="1">
    <citation type="journal article" date="2019" name="Int. J. Syst. Evol. Microbiol.">
        <title>The Global Catalogue of Microorganisms (GCM) 10K type strain sequencing project: providing services to taxonomists for standard genome sequencing and annotation.</title>
        <authorList>
            <consortium name="The Broad Institute Genomics Platform"/>
            <consortium name="The Broad Institute Genome Sequencing Center for Infectious Disease"/>
            <person name="Wu L."/>
            <person name="Ma J."/>
        </authorList>
    </citation>
    <scope>NUCLEOTIDE SEQUENCE [LARGE SCALE GENOMIC DNA]</scope>
    <source>
        <strain evidence="2">KCTC 42182</strain>
    </source>
</reference>